<gene>
    <name evidence="2" type="ORF">HMPREF0872_01795</name>
</gene>
<keyword evidence="1" id="KW-0812">Transmembrane</keyword>
<name>A0A096CRA0_9FIRM</name>
<dbReference type="GO" id="GO:0015234">
    <property type="term" value="F:thiamine transmembrane transporter activity"/>
    <property type="evidence" value="ECO:0007669"/>
    <property type="project" value="InterPro"/>
</dbReference>
<sequence>MNTRMIVEAAMAIAISYILHYIVLFQMPQGGAIKAANLVPLLIFSYRWGGKAGILASVTYGLITFILGFKFSLHIMSIVLDYLVAYGIVGVAGFFKDNTRGLVMGSILACFLKWCASVVSGAVIFASYAPAGENPWMYSMVYNASYMLPDALINIIVLLIVYNSIKKGLRRVS</sequence>
<protein>
    <submittedName>
        <fullName evidence="2">Proton-coupled thiamine transporter YuaJ</fullName>
    </submittedName>
</protein>
<feature type="transmembrane region" description="Helical" evidence="1">
    <location>
        <begin position="102"/>
        <end position="126"/>
    </location>
</feature>
<feature type="transmembrane region" description="Helical" evidence="1">
    <location>
        <begin position="6"/>
        <end position="27"/>
    </location>
</feature>
<dbReference type="AlphaFoldDB" id="A0A096CRA0"/>
<evidence type="ECO:0000313" key="3">
    <source>
        <dbReference type="Proteomes" id="UP000029628"/>
    </source>
</evidence>
<dbReference type="Gene3D" id="1.10.1760.20">
    <property type="match status" value="1"/>
</dbReference>
<dbReference type="Proteomes" id="UP000029628">
    <property type="component" value="Unassembled WGS sequence"/>
</dbReference>
<feature type="transmembrane region" description="Helical" evidence="1">
    <location>
        <begin position="146"/>
        <end position="165"/>
    </location>
</feature>
<dbReference type="eggNOG" id="COG3859">
    <property type="taxonomic scope" value="Bacteria"/>
</dbReference>
<feature type="transmembrane region" description="Helical" evidence="1">
    <location>
        <begin position="48"/>
        <end position="69"/>
    </location>
</feature>
<organism evidence="2 3">
    <name type="scientific">Veillonella montpellierensis DNF00314</name>
    <dbReference type="NCBI Taxonomy" id="1401067"/>
    <lineage>
        <taxon>Bacteria</taxon>
        <taxon>Bacillati</taxon>
        <taxon>Bacillota</taxon>
        <taxon>Negativicutes</taxon>
        <taxon>Veillonellales</taxon>
        <taxon>Veillonellaceae</taxon>
        <taxon>Veillonella</taxon>
    </lineage>
</organism>
<dbReference type="GO" id="GO:0005886">
    <property type="term" value="C:plasma membrane"/>
    <property type="evidence" value="ECO:0007669"/>
    <property type="project" value="InterPro"/>
</dbReference>
<reference evidence="2 3" key="1">
    <citation type="submission" date="2014-07" db="EMBL/GenBank/DDBJ databases">
        <authorList>
            <person name="McCorrison J."/>
            <person name="Sanka R."/>
            <person name="Torralba M."/>
            <person name="Gillis M."/>
            <person name="Haft D.H."/>
            <person name="Methe B."/>
            <person name="Sutton G."/>
            <person name="Nelson K.E."/>
        </authorList>
    </citation>
    <scope>NUCLEOTIDE SEQUENCE [LARGE SCALE GENOMIC DNA]</scope>
    <source>
        <strain evidence="2 3">DNF00314</strain>
    </source>
</reference>
<comment type="caution">
    <text evidence="2">The sequence shown here is derived from an EMBL/GenBank/DDBJ whole genome shotgun (WGS) entry which is preliminary data.</text>
</comment>
<evidence type="ECO:0000256" key="1">
    <source>
        <dbReference type="SAM" id="Phobius"/>
    </source>
</evidence>
<dbReference type="InterPro" id="IPR012651">
    <property type="entry name" value="Thia_Transptr_ThiT"/>
</dbReference>
<evidence type="ECO:0000313" key="2">
    <source>
        <dbReference type="EMBL" id="KGF47849.1"/>
    </source>
</evidence>
<keyword evidence="3" id="KW-1185">Reference proteome</keyword>
<keyword evidence="1" id="KW-0472">Membrane</keyword>
<accession>A0A096CRA0</accession>
<feature type="transmembrane region" description="Helical" evidence="1">
    <location>
        <begin position="75"/>
        <end position="95"/>
    </location>
</feature>
<proteinExistence type="predicted"/>
<keyword evidence="1" id="KW-1133">Transmembrane helix</keyword>
<dbReference type="Pfam" id="PF09515">
    <property type="entry name" value="Thia_YuaJ"/>
    <property type="match status" value="1"/>
</dbReference>
<dbReference type="NCBIfam" id="TIGR02357">
    <property type="entry name" value="ECF_ThiT_YuaJ"/>
    <property type="match status" value="1"/>
</dbReference>
<dbReference type="EMBL" id="JRNT01000006">
    <property type="protein sequence ID" value="KGF47849.1"/>
    <property type="molecule type" value="Genomic_DNA"/>
</dbReference>